<reference evidence="1 2" key="1">
    <citation type="submission" date="2014-12" db="EMBL/GenBank/DDBJ databases">
        <title>Draft genome sequences of 29 type strains of Enterococci.</title>
        <authorList>
            <person name="Zhong Z."/>
            <person name="Sun Z."/>
            <person name="Liu W."/>
            <person name="Zhang W."/>
            <person name="Zhang H."/>
        </authorList>
    </citation>
    <scope>NUCLEOTIDE SEQUENCE [LARGE SCALE GENOMIC DNA]</scope>
    <source>
        <strain evidence="1 2">DSM 22802</strain>
    </source>
</reference>
<evidence type="ECO:0000313" key="2">
    <source>
        <dbReference type="Proteomes" id="UP000183700"/>
    </source>
</evidence>
<gene>
    <name evidence="1" type="ORF">RV00_GL001557</name>
</gene>
<dbReference type="AlphaFoldDB" id="A0A1L8SKK8"/>
<dbReference type="EMBL" id="JXKM01000027">
    <property type="protein sequence ID" value="OJG32382.1"/>
    <property type="molecule type" value="Genomic_DNA"/>
</dbReference>
<sequence length="81" mass="9475">MTESKNQALKDFEREIDYIESDEIDVDEQFVNLLEIDLYDFLDAYKLDSDVDIDDLIDKVAKITKEQHWIVTGDGFAERVS</sequence>
<proteinExistence type="predicted"/>
<name>A0A1L8SKK8_9ENTE</name>
<keyword evidence="2" id="KW-1185">Reference proteome</keyword>
<accession>A0A1L8SKK8</accession>
<organism evidence="1 2">
    <name type="scientific">Enterococcus devriesei</name>
    <dbReference type="NCBI Taxonomy" id="319970"/>
    <lineage>
        <taxon>Bacteria</taxon>
        <taxon>Bacillati</taxon>
        <taxon>Bacillota</taxon>
        <taxon>Bacilli</taxon>
        <taxon>Lactobacillales</taxon>
        <taxon>Enterococcaceae</taxon>
        <taxon>Enterococcus</taxon>
    </lineage>
</organism>
<dbReference type="Proteomes" id="UP000183700">
    <property type="component" value="Unassembled WGS sequence"/>
</dbReference>
<protein>
    <submittedName>
        <fullName evidence="1">Uncharacterized protein</fullName>
    </submittedName>
</protein>
<comment type="caution">
    <text evidence="1">The sequence shown here is derived from an EMBL/GenBank/DDBJ whole genome shotgun (WGS) entry which is preliminary data.</text>
</comment>
<evidence type="ECO:0000313" key="1">
    <source>
        <dbReference type="EMBL" id="OJG32382.1"/>
    </source>
</evidence>
<dbReference type="STRING" id="319970.RV00_GL001557"/>